<accession>A0A549SL15</accession>
<dbReference type="CDD" id="cd10963">
    <property type="entry name" value="CE4_RC0012_like"/>
    <property type="match status" value="1"/>
</dbReference>
<proteinExistence type="predicted"/>
<protein>
    <submittedName>
        <fullName evidence="1">Polysaccharide deacetylase</fullName>
    </submittedName>
</protein>
<reference evidence="1 2" key="1">
    <citation type="submission" date="2019-07" db="EMBL/GenBank/DDBJ databases">
        <title>Ln-dependent methylotrophs.</title>
        <authorList>
            <person name="Tani A."/>
        </authorList>
    </citation>
    <scope>NUCLEOTIDE SEQUENCE [LARGE SCALE GENOMIC DNA]</scope>
    <source>
        <strain evidence="1 2">SM89A</strain>
    </source>
</reference>
<sequence>MDHLPQRRAAALFWALAVLLAIVPSARGREAARRLVDYRPVFLECHGPAGEKRLAIRRMRLDGETVALTVDPATLETSLEAESVWRCRETTEAEQKDTRFLRALRPRAGDPEEPRLAAAGRSLSISAGLGHGAGAGSFLTGDLCPSRRPLDRDFLRRLAELVPGAPVALSVSGLWIERHGADFDWLMAEAASGTLRIDWVGHSYSHPYVPRLADGQNYLLRPGVDLDAEIFRVERLLIERGATPSVFFRFPGLVADARLMEELRRRHLIALGADAWLVLSPPPRDGSIVLVHPNGNEPAGLRLFLRLLEQGRLPQPFRRIEEAPE</sequence>
<dbReference type="InterPro" id="IPR011330">
    <property type="entry name" value="Glyco_hydro/deAcase_b/a-brl"/>
</dbReference>
<gene>
    <name evidence="1" type="ORF">FM996_17185</name>
</gene>
<dbReference type="EMBL" id="VJMF01000073">
    <property type="protein sequence ID" value="TRL30306.1"/>
    <property type="molecule type" value="Genomic_DNA"/>
</dbReference>
<evidence type="ECO:0000313" key="2">
    <source>
        <dbReference type="Proteomes" id="UP000316781"/>
    </source>
</evidence>
<evidence type="ECO:0000313" key="1">
    <source>
        <dbReference type="EMBL" id="TRL30306.1"/>
    </source>
</evidence>
<dbReference type="Proteomes" id="UP000316781">
    <property type="component" value="Unassembled WGS sequence"/>
</dbReference>
<dbReference type="Gene3D" id="3.20.20.370">
    <property type="entry name" value="Glycoside hydrolase/deacetylase"/>
    <property type="match status" value="1"/>
</dbReference>
<dbReference type="AlphaFoldDB" id="A0A549SL15"/>
<dbReference type="GO" id="GO:0005975">
    <property type="term" value="P:carbohydrate metabolic process"/>
    <property type="evidence" value="ECO:0007669"/>
    <property type="project" value="InterPro"/>
</dbReference>
<dbReference type="RefSeq" id="WP_142864035.1">
    <property type="nucleotide sequence ID" value="NZ_VJMF01000073.1"/>
</dbReference>
<organism evidence="1 2">
    <name type="scientific">Methylosinus sporium</name>
    <dbReference type="NCBI Taxonomy" id="428"/>
    <lineage>
        <taxon>Bacteria</taxon>
        <taxon>Pseudomonadati</taxon>
        <taxon>Pseudomonadota</taxon>
        <taxon>Alphaproteobacteria</taxon>
        <taxon>Hyphomicrobiales</taxon>
        <taxon>Methylocystaceae</taxon>
        <taxon>Methylosinus</taxon>
    </lineage>
</organism>
<dbReference type="SUPFAM" id="SSF88713">
    <property type="entry name" value="Glycoside hydrolase/deacetylase"/>
    <property type="match status" value="1"/>
</dbReference>
<comment type="caution">
    <text evidence="1">The sequence shown here is derived from an EMBL/GenBank/DDBJ whole genome shotgun (WGS) entry which is preliminary data.</text>
</comment>
<name>A0A549SL15_METSR</name>